<dbReference type="Proteomes" id="UP000076023">
    <property type="component" value="Unassembled WGS sequence"/>
</dbReference>
<dbReference type="GO" id="GO:0000166">
    <property type="term" value="F:nucleotide binding"/>
    <property type="evidence" value="ECO:0007669"/>
    <property type="project" value="InterPro"/>
</dbReference>
<dbReference type="RefSeq" id="WP_075080930.1">
    <property type="nucleotide sequence ID" value="NZ_BDCO01000003.1"/>
</dbReference>
<dbReference type="PANTHER" id="PTHR43818:SF11">
    <property type="entry name" value="BCDNA.GH03377"/>
    <property type="match status" value="1"/>
</dbReference>
<keyword evidence="1" id="KW-0560">Oxidoreductase</keyword>
<gene>
    <name evidence="4" type="ORF">TSACC_3140</name>
</gene>
<feature type="domain" description="GFO/IDH/MocA-like oxidoreductase" evidence="3">
    <location>
        <begin position="131"/>
        <end position="264"/>
    </location>
</feature>
<evidence type="ECO:0000256" key="1">
    <source>
        <dbReference type="ARBA" id="ARBA00023002"/>
    </source>
</evidence>
<dbReference type="AlphaFoldDB" id="A0A146GBT7"/>
<dbReference type="Gene3D" id="3.40.50.720">
    <property type="entry name" value="NAD(P)-binding Rossmann-like Domain"/>
    <property type="match status" value="1"/>
</dbReference>
<proteinExistence type="predicted"/>
<comment type="caution">
    <text evidence="4">The sequence shown here is derived from an EMBL/GenBank/DDBJ whole genome shotgun (WGS) entry which is preliminary data.</text>
</comment>
<dbReference type="STRING" id="690879.TSACC_3140"/>
<dbReference type="SUPFAM" id="SSF51735">
    <property type="entry name" value="NAD(P)-binding Rossmann-fold domains"/>
    <property type="match status" value="1"/>
</dbReference>
<dbReference type="EMBL" id="BDCO01000003">
    <property type="protein sequence ID" value="GAT35079.1"/>
    <property type="molecule type" value="Genomic_DNA"/>
</dbReference>
<dbReference type="SUPFAM" id="SSF55347">
    <property type="entry name" value="Glyceraldehyde-3-phosphate dehydrogenase-like, C-terminal domain"/>
    <property type="match status" value="1"/>
</dbReference>
<sequence length="367" mass="39520">MSRLPVGIVGCGNISKIYAQAGAKFDNIAIVACADLDRSRAEALAQEYGIPKVLEVDELLASPDVALVINLTVPAAHAEVAWAALKKGKHVYNEKPLALRRREARNLMGLARDKELRVGCAPDTFLGAGLQTCRHLIDEGAIGVPVAGSAFMLSSGPESWHPNPAFFYQKGAGPLFDMGPYYLTALTTLLGPVRRVTASARVSFQRREITSQPLAGQMIDVEVPTHVSAVMDFESGPVVTLTTSFDVEASRLPRIEIYGSEGTLSVPDPNTFGGEVWLRRRGDTDWRSVPLEFGYAENSRGLGVADMAAALVSGREHRANERVAYHVLDLMHSIIDASESGRHVDMKSAMVRPAPLPLGLAPGQIDA</sequence>
<keyword evidence="5" id="KW-1185">Reference proteome</keyword>
<dbReference type="Pfam" id="PF01408">
    <property type="entry name" value="GFO_IDH_MocA"/>
    <property type="match status" value="1"/>
</dbReference>
<dbReference type="PANTHER" id="PTHR43818">
    <property type="entry name" value="BCDNA.GH03377"/>
    <property type="match status" value="1"/>
</dbReference>
<evidence type="ECO:0000259" key="2">
    <source>
        <dbReference type="Pfam" id="PF01408"/>
    </source>
</evidence>
<dbReference type="GO" id="GO:0016491">
    <property type="term" value="F:oxidoreductase activity"/>
    <property type="evidence" value="ECO:0007669"/>
    <property type="project" value="UniProtKB-KW"/>
</dbReference>
<organism evidence="4 5">
    <name type="scientific">Terrimicrobium sacchariphilum</name>
    <dbReference type="NCBI Taxonomy" id="690879"/>
    <lineage>
        <taxon>Bacteria</taxon>
        <taxon>Pseudomonadati</taxon>
        <taxon>Verrucomicrobiota</taxon>
        <taxon>Terrimicrobiia</taxon>
        <taxon>Terrimicrobiales</taxon>
        <taxon>Terrimicrobiaceae</taxon>
        <taxon>Terrimicrobium</taxon>
    </lineage>
</organism>
<evidence type="ECO:0000313" key="4">
    <source>
        <dbReference type="EMBL" id="GAT35079.1"/>
    </source>
</evidence>
<dbReference type="Gene3D" id="3.30.360.10">
    <property type="entry name" value="Dihydrodipicolinate Reductase, domain 2"/>
    <property type="match status" value="1"/>
</dbReference>
<protein>
    <submittedName>
        <fullName evidence="4">Predicted dehydrogenase</fullName>
    </submittedName>
</protein>
<accession>A0A146GBT7</accession>
<dbReference type="InterPro" id="IPR055170">
    <property type="entry name" value="GFO_IDH_MocA-like_dom"/>
</dbReference>
<dbReference type="Pfam" id="PF22725">
    <property type="entry name" value="GFO_IDH_MocA_C3"/>
    <property type="match status" value="1"/>
</dbReference>
<name>A0A146GBT7_TERSA</name>
<evidence type="ECO:0000259" key="3">
    <source>
        <dbReference type="Pfam" id="PF22725"/>
    </source>
</evidence>
<evidence type="ECO:0000313" key="5">
    <source>
        <dbReference type="Proteomes" id="UP000076023"/>
    </source>
</evidence>
<dbReference type="InterPro" id="IPR050463">
    <property type="entry name" value="Gfo/Idh/MocA_oxidrdct_glycsds"/>
</dbReference>
<dbReference type="OrthoDB" id="240873at2"/>
<dbReference type="InterPro" id="IPR036291">
    <property type="entry name" value="NAD(P)-bd_dom_sf"/>
</dbReference>
<feature type="domain" description="Gfo/Idh/MocA-like oxidoreductase N-terminal" evidence="2">
    <location>
        <begin position="6"/>
        <end position="118"/>
    </location>
</feature>
<dbReference type="InParanoid" id="A0A146GBT7"/>
<dbReference type="InterPro" id="IPR000683">
    <property type="entry name" value="Gfo/Idh/MocA-like_OxRdtase_N"/>
</dbReference>
<reference evidence="5" key="1">
    <citation type="journal article" date="2017" name="Genome Announc.">
        <title>Draft Genome Sequence of Terrimicrobium sacchariphilum NM-5T, a Facultative Anaerobic Soil Bacterium of the Class Spartobacteria.</title>
        <authorList>
            <person name="Qiu Y.L."/>
            <person name="Tourlousse D.M."/>
            <person name="Matsuura N."/>
            <person name="Ohashi A."/>
            <person name="Sekiguchi Y."/>
        </authorList>
    </citation>
    <scope>NUCLEOTIDE SEQUENCE [LARGE SCALE GENOMIC DNA]</scope>
    <source>
        <strain evidence="5">NM-5</strain>
    </source>
</reference>